<comment type="caution">
    <text evidence="4">The sequence shown here is derived from an EMBL/GenBank/DDBJ whole genome shotgun (WGS) entry which is preliminary data.</text>
</comment>
<organism evidence="4 5">
    <name type="scientific">Coemansia brasiliensis</name>
    <dbReference type="NCBI Taxonomy" id="2650707"/>
    <lineage>
        <taxon>Eukaryota</taxon>
        <taxon>Fungi</taxon>
        <taxon>Fungi incertae sedis</taxon>
        <taxon>Zoopagomycota</taxon>
        <taxon>Kickxellomycotina</taxon>
        <taxon>Kickxellomycetes</taxon>
        <taxon>Kickxellales</taxon>
        <taxon>Kickxellaceae</taxon>
        <taxon>Coemansia</taxon>
    </lineage>
</organism>
<dbReference type="Proteomes" id="UP001139887">
    <property type="component" value="Unassembled WGS sequence"/>
</dbReference>
<name>A0A9W8M0W4_9FUNG</name>
<evidence type="ECO:0000256" key="1">
    <source>
        <dbReference type="SAM" id="Coils"/>
    </source>
</evidence>
<feature type="transmembrane region" description="Helical" evidence="2">
    <location>
        <begin position="351"/>
        <end position="370"/>
    </location>
</feature>
<keyword evidence="1" id="KW-0175">Coiled coil</keyword>
<keyword evidence="2" id="KW-0812">Transmembrane</keyword>
<dbReference type="EMBL" id="JANBUW010000009">
    <property type="protein sequence ID" value="KAJ2851705.1"/>
    <property type="molecule type" value="Genomic_DNA"/>
</dbReference>
<keyword evidence="2" id="KW-0472">Membrane</keyword>
<feature type="coiled-coil region" evidence="1">
    <location>
        <begin position="160"/>
        <end position="191"/>
    </location>
</feature>
<evidence type="ECO:0000313" key="4">
    <source>
        <dbReference type="EMBL" id="KAJ2851705.1"/>
    </source>
</evidence>
<evidence type="ECO:0000313" key="5">
    <source>
        <dbReference type="Proteomes" id="UP001139887"/>
    </source>
</evidence>
<gene>
    <name evidence="4" type="ORF">IWW36_000850</name>
</gene>
<dbReference type="OrthoDB" id="5533327at2759"/>
<keyword evidence="2" id="KW-1133">Transmembrane helix</keyword>
<evidence type="ECO:0000256" key="2">
    <source>
        <dbReference type="SAM" id="Phobius"/>
    </source>
</evidence>
<feature type="transmembrane region" description="Helical" evidence="2">
    <location>
        <begin position="408"/>
        <end position="425"/>
    </location>
</feature>
<feature type="signal peptide" evidence="3">
    <location>
        <begin position="1"/>
        <end position="22"/>
    </location>
</feature>
<feature type="chain" id="PRO_5040843319" evidence="3">
    <location>
        <begin position="23"/>
        <end position="490"/>
    </location>
</feature>
<dbReference type="Gene3D" id="1.20.120.20">
    <property type="entry name" value="Apolipoprotein"/>
    <property type="match status" value="1"/>
</dbReference>
<dbReference type="AlphaFoldDB" id="A0A9W8M0W4"/>
<evidence type="ECO:0000256" key="3">
    <source>
        <dbReference type="SAM" id="SignalP"/>
    </source>
</evidence>
<sequence>MTRVLKLIIFVVLLCAVQVVLAEIVPPTVTEIPNPLGPTEHEYHWWDVFTNRAAEFLGPKVDEAEQLADQAQRSAVKAGDFITSNAAEFGERITDNAGNMAHEAKERVGMFGRKVQKQGERVGEQAAETARDVAQQGKEQAGIFGKWVKREGAKLGDQAASNAQQARDKAAANAQQAKDKAAANVQQAKEQAGMFGHRVKREGENVADRVKGMASHEYVDAQGRKFMHNAKDATEQFNQGFLHNLYSRIIGQAQNTAAATRGASSHLRHELKCGLERLGDMLGTIGHEGASPSWPEAVFEGTKDPMFSKYINELGQVSKQVNARIQSQLDVHSSILEKMALAHLSAQVPLASIYVPVLAMLLIILANQIWTRKRQLHQLAQLQARVAASANGNRTRVIEHGNDVDSTASMYLTLLPLAILLLVVMELSGMAGWLLTSCYTCLVAGTVAATQPSFLTNVWSSDDIHNVGQRLAIGVTTLAAGCCFIHAIFG</sequence>
<reference evidence="4" key="1">
    <citation type="submission" date="2022-07" db="EMBL/GenBank/DDBJ databases">
        <title>Phylogenomic reconstructions and comparative analyses of Kickxellomycotina fungi.</title>
        <authorList>
            <person name="Reynolds N.K."/>
            <person name="Stajich J.E."/>
            <person name="Barry K."/>
            <person name="Grigoriev I.V."/>
            <person name="Crous P."/>
            <person name="Smith M.E."/>
        </authorList>
    </citation>
    <scope>NUCLEOTIDE SEQUENCE</scope>
    <source>
        <strain evidence="4">NRRL 1566</strain>
    </source>
</reference>
<proteinExistence type="predicted"/>
<accession>A0A9W8M0W4</accession>
<keyword evidence="5" id="KW-1185">Reference proteome</keyword>
<feature type="transmembrane region" description="Helical" evidence="2">
    <location>
        <begin position="471"/>
        <end position="489"/>
    </location>
</feature>
<protein>
    <submittedName>
        <fullName evidence="4">Uncharacterized protein</fullName>
    </submittedName>
</protein>
<keyword evidence="3" id="KW-0732">Signal</keyword>